<reference evidence="2 3" key="1">
    <citation type="submission" date="2017-01" db="EMBL/GenBank/DDBJ databases">
        <title>Complete genome of Tateyamaria omphalii DOK1-4 isolated from seawater in Dokdo.</title>
        <authorList>
            <person name="Kim J.H."/>
            <person name="Chi W.-J."/>
        </authorList>
    </citation>
    <scope>NUCLEOTIDE SEQUENCE [LARGE SCALE GENOMIC DNA]</scope>
    <source>
        <strain evidence="2 3">DOK1-4</strain>
    </source>
</reference>
<feature type="chain" id="PRO_5012094450" evidence="1">
    <location>
        <begin position="30"/>
        <end position="94"/>
    </location>
</feature>
<dbReference type="KEGG" id="tom:BWR18_13715"/>
<dbReference type="STRING" id="299262.BWR18_13715"/>
<evidence type="ECO:0000313" key="3">
    <source>
        <dbReference type="Proteomes" id="UP000186336"/>
    </source>
</evidence>
<proteinExistence type="predicted"/>
<evidence type="ECO:0000256" key="1">
    <source>
        <dbReference type="SAM" id="SignalP"/>
    </source>
</evidence>
<evidence type="ECO:0000313" key="2">
    <source>
        <dbReference type="EMBL" id="APX12623.1"/>
    </source>
</evidence>
<dbReference type="RefSeq" id="WP_076629032.1">
    <property type="nucleotide sequence ID" value="NZ_CP019312.1"/>
</dbReference>
<organism evidence="2 3">
    <name type="scientific">Tateyamaria omphalii</name>
    <dbReference type="NCBI Taxonomy" id="299262"/>
    <lineage>
        <taxon>Bacteria</taxon>
        <taxon>Pseudomonadati</taxon>
        <taxon>Pseudomonadota</taxon>
        <taxon>Alphaproteobacteria</taxon>
        <taxon>Rhodobacterales</taxon>
        <taxon>Roseobacteraceae</taxon>
        <taxon>Tateyamaria</taxon>
    </lineage>
</organism>
<accession>A0A1P8MX93</accession>
<keyword evidence="1" id="KW-0732">Signal</keyword>
<keyword evidence="3" id="KW-1185">Reference proteome</keyword>
<feature type="signal peptide" evidence="1">
    <location>
        <begin position="1"/>
        <end position="29"/>
    </location>
</feature>
<sequence>MNVQATKTPLLIAAIATAVTLTSLSPASAQPLWASATTDTETAQVFDANFKVKLKKHKLHHGYKFHGHKHHGVKKKYVSPKTKFKKKVLIKKFF</sequence>
<dbReference type="AlphaFoldDB" id="A0A1P8MX93"/>
<gene>
    <name evidence="2" type="ORF">BWR18_13715</name>
</gene>
<dbReference type="EMBL" id="CP019312">
    <property type="protein sequence ID" value="APX12623.1"/>
    <property type="molecule type" value="Genomic_DNA"/>
</dbReference>
<dbReference type="Proteomes" id="UP000186336">
    <property type="component" value="Chromosome"/>
</dbReference>
<protein>
    <submittedName>
        <fullName evidence="2">Uncharacterized protein</fullName>
    </submittedName>
</protein>
<name>A0A1P8MX93_9RHOB</name>